<feature type="region of interest" description="Disordered" evidence="1">
    <location>
        <begin position="45"/>
        <end position="81"/>
    </location>
</feature>
<dbReference type="HOGENOM" id="CLU_1983634_0_0_1"/>
<dbReference type="AlphaFoldDB" id="E3M850"/>
<protein>
    <submittedName>
        <fullName evidence="2">Uncharacterized protein</fullName>
    </submittedName>
</protein>
<evidence type="ECO:0000256" key="1">
    <source>
        <dbReference type="SAM" id="MobiDB-lite"/>
    </source>
</evidence>
<evidence type="ECO:0000313" key="3">
    <source>
        <dbReference type="Proteomes" id="UP000008281"/>
    </source>
</evidence>
<proteinExistence type="predicted"/>
<dbReference type="InParanoid" id="E3M850"/>
<accession>E3M850</accession>
<dbReference type="Proteomes" id="UP000008281">
    <property type="component" value="Unassembled WGS sequence"/>
</dbReference>
<dbReference type="EMBL" id="DS268428">
    <property type="protein sequence ID" value="EFO94429.1"/>
    <property type="molecule type" value="Genomic_DNA"/>
</dbReference>
<evidence type="ECO:0000313" key="2">
    <source>
        <dbReference type="EMBL" id="EFO94429.1"/>
    </source>
</evidence>
<name>E3M850_CAERE</name>
<reference evidence="2" key="1">
    <citation type="submission" date="2007-07" db="EMBL/GenBank/DDBJ databases">
        <title>PCAP assembly of the Caenorhabditis remanei genome.</title>
        <authorList>
            <consortium name="The Caenorhabditis remanei Sequencing Consortium"/>
            <person name="Wilson R.K."/>
        </authorList>
    </citation>
    <scope>NUCLEOTIDE SEQUENCE [LARGE SCALE GENOMIC DNA]</scope>
    <source>
        <strain evidence="2">PB4641</strain>
    </source>
</reference>
<organism evidence="3">
    <name type="scientific">Caenorhabditis remanei</name>
    <name type="common">Caenorhabditis vulgaris</name>
    <dbReference type="NCBI Taxonomy" id="31234"/>
    <lineage>
        <taxon>Eukaryota</taxon>
        <taxon>Metazoa</taxon>
        <taxon>Ecdysozoa</taxon>
        <taxon>Nematoda</taxon>
        <taxon>Chromadorea</taxon>
        <taxon>Rhabditida</taxon>
        <taxon>Rhabditina</taxon>
        <taxon>Rhabditomorpha</taxon>
        <taxon>Rhabditoidea</taxon>
        <taxon>Rhabditidae</taxon>
        <taxon>Peloderinae</taxon>
        <taxon>Caenorhabditis</taxon>
    </lineage>
</organism>
<gene>
    <name evidence="2" type="ORF">CRE_13311</name>
</gene>
<sequence length="126" mass="13908">MIYIFRLRASDIFLEQLRELGHVKIGQNGEIEQFILGDLNIGKPTIASNPAATTTTVNAEEARPDTPYPESTTPRAGTPEPKALLAVIRQKELWGDEGRPPGNGTVDRTGQKQNQRCAHLLLLLHL</sequence>
<keyword evidence="3" id="KW-1185">Reference proteome</keyword>